<name>A0ABQ2BQS3_9BACL</name>
<comment type="caution">
    <text evidence="2">The sequence shown here is derived from an EMBL/GenBank/DDBJ whole genome shotgun (WGS) entry which is preliminary data.</text>
</comment>
<dbReference type="PANTHER" id="PTHR40072:SF1">
    <property type="entry name" value="MOLYBDOPTERIN-GUANINE DINUCLEOTIDE BIOSYNTHESIS ADAPTER PROTEIN"/>
    <property type="match status" value="1"/>
</dbReference>
<reference evidence="3" key="1">
    <citation type="journal article" date="2019" name="Int. J. Syst. Evol. Microbiol.">
        <title>The Global Catalogue of Microorganisms (GCM) 10K type strain sequencing project: providing services to taxonomists for standard genome sequencing and annotation.</title>
        <authorList>
            <consortium name="The Broad Institute Genomics Platform"/>
            <consortium name="The Broad Institute Genome Sequencing Center for Infectious Disease"/>
            <person name="Wu L."/>
            <person name="Ma J."/>
        </authorList>
    </citation>
    <scope>NUCLEOTIDE SEQUENCE [LARGE SCALE GENOMIC DNA]</scope>
    <source>
        <strain evidence="3">CGMCC 1.15043</strain>
    </source>
</reference>
<keyword evidence="3" id="KW-1185">Reference proteome</keyword>
<dbReference type="RefSeq" id="WP_189009031.1">
    <property type="nucleotide sequence ID" value="NZ_BMHE01000004.1"/>
</dbReference>
<gene>
    <name evidence="2" type="ORF">GCM10008018_11960</name>
</gene>
<dbReference type="Pfam" id="PF03205">
    <property type="entry name" value="MobB"/>
    <property type="match status" value="1"/>
</dbReference>
<dbReference type="PANTHER" id="PTHR40072">
    <property type="entry name" value="MOLYBDOPTERIN-GUANINE DINUCLEOTIDE BIOSYNTHESIS ADAPTER PROTEIN-RELATED"/>
    <property type="match status" value="1"/>
</dbReference>
<dbReference type="InterPro" id="IPR052539">
    <property type="entry name" value="MGD_biosynthesis_adapter"/>
</dbReference>
<sequence length="168" mass="18854">MAHCIGFAGYSNSGKTTLIAKLVVEMKQRGYRIAVMKHDAHGHYKEAAGADSSIYVGSGADAVITLSPNMIHTYEKRGNVSLEEQLTAYSHMDFIFVEGFKKEKHPKIALFRTIEQREIVHHLEPSPIAIVTDLEDAESYYPHIPSMNLNEVARIADFIEHYFGGNLF</sequence>
<proteinExistence type="predicted"/>
<dbReference type="Gene3D" id="3.40.50.300">
    <property type="entry name" value="P-loop containing nucleotide triphosphate hydrolases"/>
    <property type="match status" value="1"/>
</dbReference>
<organism evidence="2 3">
    <name type="scientific">Paenibacillus marchantiophytorum</name>
    <dbReference type="NCBI Taxonomy" id="1619310"/>
    <lineage>
        <taxon>Bacteria</taxon>
        <taxon>Bacillati</taxon>
        <taxon>Bacillota</taxon>
        <taxon>Bacilli</taxon>
        <taxon>Bacillales</taxon>
        <taxon>Paenibacillaceae</taxon>
        <taxon>Paenibacillus</taxon>
    </lineage>
</organism>
<dbReference type="NCBIfam" id="TIGR00176">
    <property type="entry name" value="mobB"/>
    <property type="match status" value="1"/>
</dbReference>
<dbReference type="InterPro" id="IPR027417">
    <property type="entry name" value="P-loop_NTPase"/>
</dbReference>
<dbReference type="SUPFAM" id="SSF52540">
    <property type="entry name" value="P-loop containing nucleoside triphosphate hydrolases"/>
    <property type="match status" value="1"/>
</dbReference>
<feature type="domain" description="Molybdopterin-guanine dinucleotide biosynthesis protein B (MobB)" evidence="1">
    <location>
        <begin position="5"/>
        <end position="133"/>
    </location>
</feature>
<protein>
    <submittedName>
        <fullName evidence="2">Molybdopterin-guanine dinucleotide biosynthesis protein B</fullName>
    </submittedName>
</protein>
<evidence type="ECO:0000313" key="3">
    <source>
        <dbReference type="Proteomes" id="UP000615455"/>
    </source>
</evidence>
<dbReference type="CDD" id="cd03116">
    <property type="entry name" value="MobB"/>
    <property type="match status" value="1"/>
</dbReference>
<evidence type="ECO:0000313" key="2">
    <source>
        <dbReference type="EMBL" id="GGI45415.1"/>
    </source>
</evidence>
<dbReference type="InterPro" id="IPR004435">
    <property type="entry name" value="MobB_dom"/>
</dbReference>
<evidence type="ECO:0000259" key="1">
    <source>
        <dbReference type="Pfam" id="PF03205"/>
    </source>
</evidence>
<dbReference type="Proteomes" id="UP000615455">
    <property type="component" value="Unassembled WGS sequence"/>
</dbReference>
<dbReference type="EMBL" id="BMHE01000004">
    <property type="protein sequence ID" value="GGI45415.1"/>
    <property type="molecule type" value="Genomic_DNA"/>
</dbReference>
<accession>A0ABQ2BQS3</accession>